<dbReference type="EMBL" id="JBHUCZ010000002">
    <property type="protein sequence ID" value="MFD1566904.1"/>
    <property type="molecule type" value="Genomic_DNA"/>
</dbReference>
<evidence type="ECO:0000313" key="3">
    <source>
        <dbReference type="EMBL" id="MFD1566904.1"/>
    </source>
</evidence>
<keyword evidence="1" id="KW-0547">Nucleotide-binding</keyword>
<reference evidence="3 4" key="1">
    <citation type="journal article" date="2019" name="Int. J. Syst. Evol. Microbiol.">
        <title>The Global Catalogue of Microorganisms (GCM) 10K type strain sequencing project: providing services to taxonomists for standard genome sequencing and annotation.</title>
        <authorList>
            <consortium name="The Broad Institute Genomics Platform"/>
            <consortium name="The Broad Institute Genome Sequencing Center for Infectious Disease"/>
            <person name="Wu L."/>
            <person name="Ma J."/>
        </authorList>
    </citation>
    <scope>NUCLEOTIDE SEQUENCE [LARGE SCALE GENOMIC DNA]</scope>
    <source>
        <strain evidence="3 4">CGMCC 1.12859</strain>
    </source>
</reference>
<gene>
    <name evidence="3" type="ORF">ACFSAU_05310</name>
</gene>
<sequence length="210" mass="22486">MSERLSTGVPEIDREIGGGIDPGSIVLVLAPPASQSEALLHATMRERRTRYVTTRRNENAVSETLGKVLDGGAPGYSVKYAGLDEPLANVREAIALVEEEAGIVVDTVDPLERTGDPDSYVTFLNELKDALISTGSVGVLHAATSAERSPLRDVTESFGDLVLDVAVQRNGSQVEHVLSVPKFRAHDLPGETIKLELSSEVQVDTSRDIA</sequence>
<keyword evidence="4" id="KW-1185">Reference proteome</keyword>
<dbReference type="PANTHER" id="PTHR43637">
    <property type="entry name" value="UPF0273 PROTEIN TM_0370"/>
    <property type="match status" value="1"/>
</dbReference>
<comment type="caution">
    <text evidence="3">The sequence shown here is derived from an EMBL/GenBank/DDBJ whole genome shotgun (WGS) entry which is preliminary data.</text>
</comment>
<evidence type="ECO:0000256" key="1">
    <source>
        <dbReference type="ARBA" id="ARBA00022741"/>
    </source>
</evidence>
<dbReference type="InterPro" id="IPR027417">
    <property type="entry name" value="P-loop_NTPase"/>
</dbReference>
<dbReference type="Pfam" id="PF23442">
    <property type="entry name" value="DUF7125"/>
    <property type="match status" value="1"/>
</dbReference>
<proteinExistence type="predicted"/>
<dbReference type="SUPFAM" id="SSF52540">
    <property type="entry name" value="P-loop containing nucleoside triphosphate hydrolases"/>
    <property type="match status" value="1"/>
</dbReference>
<dbReference type="InterPro" id="IPR055549">
    <property type="entry name" value="DUF7125"/>
</dbReference>
<organism evidence="3 4">
    <name type="scientific">Halolamina litorea</name>
    <dbReference type="NCBI Taxonomy" id="1515593"/>
    <lineage>
        <taxon>Archaea</taxon>
        <taxon>Methanobacteriati</taxon>
        <taxon>Methanobacteriota</taxon>
        <taxon>Stenosarchaea group</taxon>
        <taxon>Halobacteria</taxon>
        <taxon>Halobacteriales</taxon>
        <taxon>Haloferacaceae</taxon>
    </lineage>
</organism>
<protein>
    <submittedName>
        <fullName evidence="3">RAD55 family ATPase</fullName>
    </submittedName>
</protein>
<dbReference type="Gene3D" id="3.40.50.300">
    <property type="entry name" value="P-loop containing nucleotide triphosphate hydrolases"/>
    <property type="match status" value="1"/>
</dbReference>
<dbReference type="AlphaFoldDB" id="A0ABD6BQR5"/>
<evidence type="ECO:0000313" key="4">
    <source>
        <dbReference type="Proteomes" id="UP001597139"/>
    </source>
</evidence>
<dbReference type="PANTHER" id="PTHR43637:SF1">
    <property type="entry name" value="UPF0273 PROTEIN TM_0370"/>
    <property type="match status" value="1"/>
</dbReference>
<dbReference type="Proteomes" id="UP001597139">
    <property type="component" value="Unassembled WGS sequence"/>
</dbReference>
<accession>A0ABD6BQR5</accession>
<keyword evidence="2" id="KW-0067">ATP-binding</keyword>
<dbReference type="RefSeq" id="WP_267646651.1">
    <property type="nucleotide sequence ID" value="NZ_JANHGR010000001.1"/>
</dbReference>
<name>A0ABD6BQR5_9EURY</name>
<dbReference type="GO" id="GO:0005524">
    <property type="term" value="F:ATP binding"/>
    <property type="evidence" value="ECO:0007669"/>
    <property type="project" value="UniProtKB-KW"/>
</dbReference>
<evidence type="ECO:0000256" key="2">
    <source>
        <dbReference type="ARBA" id="ARBA00022840"/>
    </source>
</evidence>